<dbReference type="Pfam" id="PF06452">
    <property type="entry name" value="CBM9_1"/>
    <property type="match status" value="1"/>
</dbReference>
<sequence>MRSLPVDRSTSYCCEPLRSAAHHGFPSAADWERCIPVELVDTVTGRPPHQSTEVRFGWSPEYLHIRFVCQDDYVVSDFTERDQPLYEQDVVELFIDEQGDGRNYIELEVSPHNVVFDALIHNNGEGSELKVDVTWQLEGLQTAVEVDHQGRRVYVIHIPASNFKAPLTKGVCWRVNIYRIDENVQGDREYQAWQPTGAINFHLPARFGHFQLG</sequence>
<dbReference type="GO" id="GO:0030246">
    <property type="term" value="F:carbohydrate binding"/>
    <property type="evidence" value="ECO:0007669"/>
    <property type="project" value="InterPro"/>
</dbReference>
<dbReference type="Proteomes" id="UP000250642">
    <property type="component" value="Unassembled WGS sequence"/>
</dbReference>
<protein>
    <recommendedName>
        <fullName evidence="1">Carbohydrate-binding domain-containing protein</fullName>
    </recommendedName>
</protein>
<evidence type="ECO:0000313" key="2">
    <source>
        <dbReference type="EMBL" id="RAW13163.1"/>
    </source>
</evidence>
<dbReference type="GO" id="GO:0016052">
    <property type="term" value="P:carbohydrate catabolic process"/>
    <property type="evidence" value="ECO:0007669"/>
    <property type="project" value="InterPro"/>
</dbReference>
<organism evidence="2 3">
    <name type="scientific">Paenibacillus taichungensis</name>
    <dbReference type="NCBI Taxonomy" id="484184"/>
    <lineage>
        <taxon>Bacteria</taxon>
        <taxon>Bacillati</taxon>
        <taxon>Bacillota</taxon>
        <taxon>Bacilli</taxon>
        <taxon>Bacillales</taxon>
        <taxon>Paenibacillaceae</taxon>
        <taxon>Paenibacillus</taxon>
    </lineage>
</organism>
<evidence type="ECO:0000313" key="3">
    <source>
        <dbReference type="Proteomes" id="UP000250642"/>
    </source>
</evidence>
<evidence type="ECO:0000259" key="1">
    <source>
        <dbReference type="Pfam" id="PF06452"/>
    </source>
</evidence>
<dbReference type="InterPro" id="IPR010502">
    <property type="entry name" value="Carb-bd_dom_fam9"/>
</dbReference>
<dbReference type="AlphaFoldDB" id="A0A329QLN3"/>
<name>A0A329QLN3_9BACL</name>
<dbReference type="EMBL" id="QEVW01000013">
    <property type="protein sequence ID" value="RAW13163.1"/>
    <property type="molecule type" value="Genomic_DNA"/>
</dbReference>
<reference evidence="2 3" key="1">
    <citation type="submission" date="2018-04" db="EMBL/GenBank/DDBJ databases">
        <title>Paenibacillus taichungensis Genome sequencing and assembly.</title>
        <authorList>
            <person name="Xu J."/>
            <person name="Rensing C."/>
            <person name="Mazhar H.S."/>
        </authorList>
    </citation>
    <scope>NUCLEOTIDE SEQUENCE [LARGE SCALE GENOMIC DNA]</scope>
    <source>
        <strain evidence="2 3">NC1</strain>
    </source>
</reference>
<dbReference type="RefSeq" id="WP_113054569.1">
    <property type="nucleotide sequence ID" value="NZ_CP175536.1"/>
</dbReference>
<gene>
    <name evidence="2" type="ORF">DC345_19880</name>
</gene>
<dbReference type="CDD" id="cd09620">
    <property type="entry name" value="CBM9_like_3"/>
    <property type="match status" value="1"/>
</dbReference>
<feature type="domain" description="Carbohydrate-binding" evidence="1">
    <location>
        <begin position="43"/>
        <end position="212"/>
    </location>
</feature>
<proteinExistence type="predicted"/>
<accession>A0A329QLN3</accession>
<dbReference type="GO" id="GO:0004553">
    <property type="term" value="F:hydrolase activity, hydrolyzing O-glycosyl compounds"/>
    <property type="evidence" value="ECO:0007669"/>
    <property type="project" value="InterPro"/>
</dbReference>
<dbReference type="Gene3D" id="2.60.40.1190">
    <property type="match status" value="1"/>
</dbReference>
<comment type="caution">
    <text evidence="2">The sequence shown here is derived from an EMBL/GenBank/DDBJ whole genome shotgun (WGS) entry which is preliminary data.</text>
</comment>
<dbReference type="SUPFAM" id="SSF49344">
    <property type="entry name" value="CBD9-like"/>
    <property type="match status" value="1"/>
</dbReference>